<accession>A0A7S9X698</accession>
<protein>
    <submittedName>
        <fullName evidence="2">ATP-binding protein</fullName>
    </submittedName>
</protein>
<sequence>MKVSLKNVGMLDEANFEVGNLTIICGENNTGKTYATYSLYGYLDYMRNIREVPYYRARGDISDNVEHDDIQEIKLTYNKIKERLQKHMLSKSKMYEEYFLIGVMAGKEDDFANLEFNVEISISMNEIKDAINVFLISDNLLVRAKRRFEHILYDDGLIIKPINSIIGKRYIADYMNLLSDALLHIILRNNFILSVERTGASIFQEELDFTKIAKLETLKRMARDEDVDVFEILDEKKQLYPKPVRDNINFIRSLKQLSKKDSCFKEDNSKNQEILKVLSNLVGGKYKVTDIGILFQPKKSRKGYNIEIASSSVRSLLMLNFYILNTASKKDILMIDEPELNLHPNNQILVARLLVLLANAGIKVFITTHSDYIVREISNCIMLESLTDNQIDKFKNKGYTKEYKINHQKVKAYLAENKKGKNILSSVDINERGIFMNTFDSPIDTQNENQSLIFAALIESNKNDE</sequence>
<dbReference type="PANTHER" id="PTHR43581">
    <property type="entry name" value="ATP/GTP PHOSPHATASE"/>
    <property type="match status" value="1"/>
</dbReference>
<dbReference type="Proteomes" id="UP000594535">
    <property type="component" value="Chromosome"/>
</dbReference>
<dbReference type="AlphaFoldDB" id="A0A7S9X698"/>
<feature type="domain" description="Endonuclease GajA/Old nuclease/RecF-like AAA" evidence="1">
    <location>
        <begin position="2"/>
        <end position="374"/>
    </location>
</feature>
<gene>
    <name evidence="2" type="ORF">G5B96_01435</name>
</gene>
<keyword evidence="2" id="KW-0547">Nucleotide-binding</keyword>
<reference evidence="2 3" key="1">
    <citation type="journal article" date="2020" name="Microb. Genom.">
        <title>Analysis of complete Campylobacter concisus genomes identifies genomospecies features, secretion systems and novel plasmids and their association with severe ulcerative colitis.</title>
        <authorList>
            <person name="Liu F."/>
            <person name="Chen S."/>
            <person name="Luu L.D.W."/>
            <person name="Lee S.A."/>
            <person name="Tay A.C.Y."/>
            <person name="Wu R."/>
            <person name="Riordan S.M."/>
            <person name="Lan R."/>
            <person name="Liu L."/>
            <person name="Zhang L."/>
        </authorList>
    </citation>
    <scope>NUCLEOTIDE SEQUENCE [LARGE SCALE GENOMIC DNA]</scope>
    <source>
        <strain evidence="2 3">H9O-S2</strain>
    </source>
</reference>
<dbReference type="SUPFAM" id="SSF52540">
    <property type="entry name" value="P-loop containing nucleoside triphosphate hydrolases"/>
    <property type="match status" value="1"/>
</dbReference>
<dbReference type="GO" id="GO:0005524">
    <property type="term" value="F:ATP binding"/>
    <property type="evidence" value="ECO:0007669"/>
    <property type="project" value="UniProtKB-KW"/>
</dbReference>
<dbReference type="InterPro" id="IPR027417">
    <property type="entry name" value="P-loop_NTPase"/>
</dbReference>
<dbReference type="Pfam" id="PF13175">
    <property type="entry name" value="AAA_15"/>
    <property type="match status" value="1"/>
</dbReference>
<dbReference type="EMBL" id="CP049232">
    <property type="protein sequence ID" value="QPI06058.1"/>
    <property type="molecule type" value="Genomic_DNA"/>
</dbReference>
<name>A0A7S9X698_9BACT</name>
<dbReference type="PANTHER" id="PTHR43581:SF2">
    <property type="entry name" value="EXCINUCLEASE ATPASE SUBUNIT"/>
    <property type="match status" value="1"/>
</dbReference>
<dbReference type="InterPro" id="IPR051396">
    <property type="entry name" value="Bact_Antivir_Def_Nuclease"/>
</dbReference>
<keyword evidence="2" id="KW-0067">ATP-binding</keyword>
<dbReference type="RefSeq" id="WP_196088902.1">
    <property type="nucleotide sequence ID" value="NZ_CP049232.1"/>
</dbReference>
<evidence type="ECO:0000259" key="1">
    <source>
        <dbReference type="Pfam" id="PF13175"/>
    </source>
</evidence>
<proteinExistence type="predicted"/>
<dbReference type="Gene3D" id="3.40.50.300">
    <property type="entry name" value="P-loop containing nucleotide triphosphate hydrolases"/>
    <property type="match status" value="1"/>
</dbReference>
<dbReference type="InterPro" id="IPR041685">
    <property type="entry name" value="AAA_GajA/Old/RecF-like"/>
</dbReference>
<evidence type="ECO:0000313" key="3">
    <source>
        <dbReference type="Proteomes" id="UP000594535"/>
    </source>
</evidence>
<evidence type="ECO:0000313" key="2">
    <source>
        <dbReference type="EMBL" id="QPI06058.1"/>
    </source>
</evidence>
<organism evidence="2 3">
    <name type="scientific">Campylobacter concisus</name>
    <dbReference type="NCBI Taxonomy" id="199"/>
    <lineage>
        <taxon>Bacteria</taxon>
        <taxon>Pseudomonadati</taxon>
        <taxon>Campylobacterota</taxon>
        <taxon>Epsilonproteobacteria</taxon>
        <taxon>Campylobacterales</taxon>
        <taxon>Campylobacteraceae</taxon>
        <taxon>Campylobacter</taxon>
    </lineage>
</organism>